<evidence type="ECO:0000256" key="6">
    <source>
        <dbReference type="ARBA" id="ARBA00035334"/>
    </source>
</evidence>
<feature type="region of interest" description="Disordered" evidence="7">
    <location>
        <begin position="66"/>
        <end position="94"/>
    </location>
</feature>
<protein>
    <recommendedName>
        <fullName evidence="5">Large ribosomal subunit protein uL29</fullName>
    </recommendedName>
    <alternativeName>
        <fullName evidence="6">60S ribosomal protein L35</fullName>
    </alternativeName>
</protein>
<evidence type="ECO:0000256" key="5">
    <source>
        <dbReference type="ARBA" id="ARBA00035204"/>
    </source>
</evidence>
<dbReference type="STRING" id="246437.L9JC14"/>
<dbReference type="GO" id="GO:0003729">
    <property type="term" value="F:mRNA binding"/>
    <property type="evidence" value="ECO:0007669"/>
    <property type="project" value="TreeGrafter"/>
</dbReference>
<evidence type="ECO:0000256" key="7">
    <source>
        <dbReference type="SAM" id="MobiDB-lite"/>
    </source>
</evidence>
<keyword evidence="9" id="KW-1185">Reference proteome</keyword>
<dbReference type="GO" id="GO:0022625">
    <property type="term" value="C:cytosolic large ribosomal subunit"/>
    <property type="evidence" value="ECO:0007669"/>
    <property type="project" value="InterPro"/>
</dbReference>
<dbReference type="Gene3D" id="1.10.287.310">
    <property type="match status" value="1"/>
</dbReference>
<accession>L9JC14</accession>
<reference evidence="9" key="2">
    <citation type="journal article" date="2013" name="Nat. Commun.">
        <title>Genome of the Chinese tree shrew.</title>
        <authorList>
            <person name="Fan Y."/>
            <person name="Huang Z.Y."/>
            <person name="Cao C.C."/>
            <person name="Chen C.S."/>
            <person name="Chen Y.X."/>
            <person name="Fan D.D."/>
            <person name="He J."/>
            <person name="Hou H.L."/>
            <person name="Hu L."/>
            <person name="Hu X.T."/>
            <person name="Jiang X.T."/>
            <person name="Lai R."/>
            <person name="Lang Y.S."/>
            <person name="Liang B."/>
            <person name="Liao S.G."/>
            <person name="Mu D."/>
            <person name="Ma Y.Y."/>
            <person name="Niu Y.Y."/>
            <person name="Sun X.Q."/>
            <person name="Xia J.Q."/>
            <person name="Xiao J."/>
            <person name="Xiong Z.Q."/>
            <person name="Xu L."/>
            <person name="Yang L."/>
            <person name="Zhang Y."/>
            <person name="Zhao W."/>
            <person name="Zhao X.D."/>
            <person name="Zheng Y.T."/>
            <person name="Zhou J.M."/>
            <person name="Zhu Y.B."/>
            <person name="Zhang G.J."/>
            <person name="Wang J."/>
            <person name="Yao Y.G."/>
        </authorList>
    </citation>
    <scope>NUCLEOTIDE SEQUENCE [LARGE SCALE GENOMIC DNA]</scope>
</reference>
<dbReference type="InParanoid" id="L9JC14"/>
<evidence type="ECO:0000256" key="3">
    <source>
        <dbReference type="ARBA" id="ARBA00022980"/>
    </source>
</evidence>
<dbReference type="AlphaFoldDB" id="L9JC14"/>
<dbReference type="NCBIfam" id="TIGR00012">
    <property type="entry name" value="L29"/>
    <property type="match status" value="1"/>
</dbReference>
<dbReference type="GO" id="GO:0000463">
    <property type="term" value="P:maturation of LSU-rRNA from tricistronic rRNA transcript (SSU-rRNA, 5.8S rRNA, LSU-rRNA)"/>
    <property type="evidence" value="ECO:0007669"/>
    <property type="project" value="InterPro"/>
</dbReference>
<comment type="similarity">
    <text evidence="1">Belongs to the universal ribosomal protein uL29 family.</text>
</comment>
<dbReference type="PANTHER" id="PTHR45722:SF2">
    <property type="entry name" value="LARGE RIBOSOMAL SUBUNIT PROTEIN UL29-RELATED"/>
    <property type="match status" value="1"/>
</dbReference>
<dbReference type="Proteomes" id="UP000011518">
    <property type="component" value="Unassembled WGS sequence"/>
</dbReference>
<reference evidence="9" key="1">
    <citation type="submission" date="2012-07" db="EMBL/GenBank/DDBJ databases">
        <title>Genome of the Chinese tree shrew, a rising model animal genetically related to primates.</title>
        <authorList>
            <person name="Zhang G."/>
            <person name="Fan Y."/>
            <person name="Yao Y."/>
            <person name="Huang Z."/>
        </authorList>
    </citation>
    <scope>NUCLEOTIDE SEQUENCE [LARGE SCALE GENOMIC DNA]</scope>
</reference>
<dbReference type="InterPro" id="IPR045059">
    <property type="entry name" value="Ribosomal_uL29_euk"/>
</dbReference>
<dbReference type="InterPro" id="IPR036049">
    <property type="entry name" value="Ribosomal_uL29_sf"/>
</dbReference>
<proteinExistence type="inferred from homology"/>
<dbReference type="FunFam" id="1.10.287.310:FF:000002">
    <property type="entry name" value="60S ribosomal protein L35"/>
    <property type="match status" value="1"/>
</dbReference>
<gene>
    <name evidence="8" type="ORF">TREES_T100000991</name>
</gene>
<dbReference type="GO" id="GO:0006412">
    <property type="term" value="P:translation"/>
    <property type="evidence" value="ECO:0007669"/>
    <property type="project" value="InterPro"/>
</dbReference>
<name>L9JC14_TUPCH</name>
<keyword evidence="4" id="KW-0687">Ribonucleoprotein</keyword>
<evidence type="ECO:0000256" key="2">
    <source>
        <dbReference type="ARBA" id="ARBA00011133"/>
    </source>
</evidence>
<keyword evidence="3 8" id="KW-0689">Ribosomal protein</keyword>
<evidence type="ECO:0000313" key="9">
    <source>
        <dbReference type="Proteomes" id="UP000011518"/>
    </source>
</evidence>
<dbReference type="InterPro" id="IPR001854">
    <property type="entry name" value="Ribosomal_uL29"/>
</dbReference>
<dbReference type="EMBL" id="KB321070">
    <property type="protein sequence ID" value="ELW48125.1"/>
    <property type="molecule type" value="Genomic_DNA"/>
</dbReference>
<feature type="region of interest" description="Disordered" evidence="7">
    <location>
        <begin position="1"/>
        <end position="20"/>
    </location>
</feature>
<comment type="subunit">
    <text evidence="2">Component of the large ribosomal subunit.</text>
</comment>
<evidence type="ECO:0000256" key="4">
    <source>
        <dbReference type="ARBA" id="ARBA00023274"/>
    </source>
</evidence>
<sequence length="106" mass="11843">MPQRSHGWSCGAKVTGTGGAASKLSKIRVVRESIACVLTVINQTGKENLRKFYKGKKYKFYKAPGPAAQEDPCRGRQLNKQKESLQIKKQRRKGRLHPLCKFAAKA</sequence>
<dbReference type="PANTHER" id="PTHR45722">
    <property type="entry name" value="60S RIBOSOMAL PROTEIN L35"/>
    <property type="match status" value="1"/>
</dbReference>
<evidence type="ECO:0000256" key="1">
    <source>
        <dbReference type="ARBA" id="ARBA00009254"/>
    </source>
</evidence>
<dbReference type="GO" id="GO:0003735">
    <property type="term" value="F:structural constituent of ribosome"/>
    <property type="evidence" value="ECO:0007669"/>
    <property type="project" value="InterPro"/>
</dbReference>
<evidence type="ECO:0000313" key="8">
    <source>
        <dbReference type="EMBL" id="ELW48125.1"/>
    </source>
</evidence>
<organism evidence="8 9">
    <name type="scientific">Tupaia chinensis</name>
    <name type="common">Chinese tree shrew</name>
    <name type="synonym">Tupaia belangeri chinensis</name>
    <dbReference type="NCBI Taxonomy" id="246437"/>
    <lineage>
        <taxon>Eukaryota</taxon>
        <taxon>Metazoa</taxon>
        <taxon>Chordata</taxon>
        <taxon>Craniata</taxon>
        <taxon>Vertebrata</taxon>
        <taxon>Euteleostomi</taxon>
        <taxon>Mammalia</taxon>
        <taxon>Eutheria</taxon>
        <taxon>Euarchontoglires</taxon>
        <taxon>Scandentia</taxon>
        <taxon>Tupaiidae</taxon>
        <taxon>Tupaia</taxon>
    </lineage>
</organism>